<dbReference type="Proteomes" id="UP000319801">
    <property type="component" value="Unassembled WGS sequence"/>
</dbReference>
<dbReference type="AlphaFoldDB" id="A0A556TWY2"/>
<feature type="compositionally biased region" description="Basic and acidic residues" evidence="1">
    <location>
        <begin position="46"/>
        <end position="60"/>
    </location>
</feature>
<evidence type="ECO:0000313" key="3">
    <source>
        <dbReference type="Proteomes" id="UP000319801"/>
    </source>
</evidence>
<proteinExistence type="predicted"/>
<feature type="region of interest" description="Disordered" evidence="1">
    <location>
        <begin position="1"/>
        <end position="69"/>
    </location>
</feature>
<keyword evidence="3" id="KW-1185">Reference proteome</keyword>
<feature type="compositionally biased region" description="Polar residues" evidence="1">
    <location>
        <begin position="15"/>
        <end position="45"/>
    </location>
</feature>
<evidence type="ECO:0000256" key="1">
    <source>
        <dbReference type="SAM" id="MobiDB-lite"/>
    </source>
</evidence>
<sequence length="69" mass="7531">MADKASGEDDLCLSKLQTRPTETQPLESPNQKENPNHLKTAQSHATRGERGNGSAECEKQHKTHAMTCG</sequence>
<reference evidence="2 3" key="1">
    <citation type="journal article" date="2019" name="Genome Biol. Evol.">
        <title>Whole-Genome Sequencing of the Giant Devil Catfish, Bagarius yarrelli.</title>
        <authorList>
            <person name="Jiang W."/>
            <person name="Lv Y."/>
            <person name="Cheng L."/>
            <person name="Yang K."/>
            <person name="Chao B."/>
            <person name="Wang X."/>
            <person name="Li Y."/>
            <person name="Pan X."/>
            <person name="You X."/>
            <person name="Zhang Y."/>
            <person name="Yang J."/>
            <person name="Li J."/>
            <person name="Zhang X."/>
            <person name="Liu S."/>
            <person name="Sun C."/>
            <person name="Yang J."/>
            <person name="Shi Q."/>
        </authorList>
    </citation>
    <scope>NUCLEOTIDE SEQUENCE [LARGE SCALE GENOMIC DNA]</scope>
    <source>
        <strain evidence="2">JWS20170419001</strain>
        <tissue evidence="2">Muscle</tissue>
    </source>
</reference>
<organism evidence="2 3">
    <name type="scientific">Bagarius yarrelli</name>
    <name type="common">Goonch</name>
    <name type="synonym">Bagrus yarrelli</name>
    <dbReference type="NCBI Taxonomy" id="175774"/>
    <lineage>
        <taxon>Eukaryota</taxon>
        <taxon>Metazoa</taxon>
        <taxon>Chordata</taxon>
        <taxon>Craniata</taxon>
        <taxon>Vertebrata</taxon>
        <taxon>Euteleostomi</taxon>
        <taxon>Actinopterygii</taxon>
        <taxon>Neopterygii</taxon>
        <taxon>Teleostei</taxon>
        <taxon>Ostariophysi</taxon>
        <taxon>Siluriformes</taxon>
        <taxon>Sisoridae</taxon>
        <taxon>Sisorinae</taxon>
        <taxon>Bagarius</taxon>
    </lineage>
</organism>
<name>A0A556TWY2_BAGYA</name>
<comment type="caution">
    <text evidence="2">The sequence shown here is derived from an EMBL/GenBank/DDBJ whole genome shotgun (WGS) entry which is preliminary data.</text>
</comment>
<gene>
    <name evidence="2" type="ORF">Baya_3918</name>
</gene>
<accession>A0A556TWY2</accession>
<protein>
    <submittedName>
        <fullName evidence="2">Uncharacterized protein</fullName>
    </submittedName>
</protein>
<dbReference type="EMBL" id="VCAZ01000025">
    <property type="protein sequence ID" value="TSL04238.1"/>
    <property type="molecule type" value="Genomic_DNA"/>
</dbReference>
<evidence type="ECO:0000313" key="2">
    <source>
        <dbReference type="EMBL" id="TSL04238.1"/>
    </source>
</evidence>